<evidence type="ECO:0000313" key="10">
    <source>
        <dbReference type="WBParaSite" id="nRc.2.0.1.t03832-RA"/>
    </source>
</evidence>
<evidence type="ECO:0000259" key="8">
    <source>
        <dbReference type="Pfam" id="PF17917"/>
    </source>
</evidence>
<evidence type="ECO:0000313" key="9">
    <source>
        <dbReference type="Proteomes" id="UP000887565"/>
    </source>
</evidence>
<keyword evidence="1" id="KW-0808">Transferase</keyword>
<feature type="domain" description="Reverse transcriptase RNase H-like" evidence="8">
    <location>
        <begin position="13"/>
        <end position="52"/>
    </location>
</feature>
<feature type="signal peptide" evidence="7">
    <location>
        <begin position="1"/>
        <end position="17"/>
    </location>
</feature>
<dbReference type="Proteomes" id="UP000887565">
    <property type="component" value="Unplaced"/>
</dbReference>
<evidence type="ECO:0000256" key="5">
    <source>
        <dbReference type="ARBA" id="ARBA00022801"/>
    </source>
</evidence>
<evidence type="ECO:0000256" key="4">
    <source>
        <dbReference type="ARBA" id="ARBA00022759"/>
    </source>
</evidence>
<keyword evidence="5" id="KW-0378">Hydrolase</keyword>
<dbReference type="WBParaSite" id="nRc.2.0.1.t03832-RA">
    <property type="protein sequence ID" value="nRc.2.0.1.t03832-RA"/>
    <property type="gene ID" value="nRc.2.0.1.g03832"/>
</dbReference>
<keyword evidence="4" id="KW-0255">Endonuclease</keyword>
<evidence type="ECO:0000256" key="6">
    <source>
        <dbReference type="ARBA" id="ARBA00022918"/>
    </source>
</evidence>
<keyword evidence="7" id="KW-0732">Signal</keyword>
<evidence type="ECO:0000256" key="3">
    <source>
        <dbReference type="ARBA" id="ARBA00022722"/>
    </source>
</evidence>
<proteinExistence type="predicted"/>
<feature type="chain" id="PRO_5036931482" evidence="7">
    <location>
        <begin position="18"/>
        <end position="276"/>
    </location>
</feature>
<reference evidence="10" key="1">
    <citation type="submission" date="2022-11" db="UniProtKB">
        <authorList>
            <consortium name="WormBaseParasite"/>
        </authorList>
    </citation>
    <scope>IDENTIFICATION</scope>
</reference>
<keyword evidence="6" id="KW-0695">RNA-directed DNA polymerase</keyword>
<keyword evidence="9" id="KW-1185">Reference proteome</keyword>
<dbReference type="GO" id="GO:0004519">
    <property type="term" value="F:endonuclease activity"/>
    <property type="evidence" value="ECO:0007669"/>
    <property type="project" value="UniProtKB-KW"/>
</dbReference>
<organism evidence="9 10">
    <name type="scientific">Romanomermis culicivorax</name>
    <name type="common">Nematode worm</name>
    <dbReference type="NCBI Taxonomy" id="13658"/>
    <lineage>
        <taxon>Eukaryota</taxon>
        <taxon>Metazoa</taxon>
        <taxon>Ecdysozoa</taxon>
        <taxon>Nematoda</taxon>
        <taxon>Enoplea</taxon>
        <taxon>Dorylaimia</taxon>
        <taxon>Mermithida</taxon>
        <taxon>Mermithoidea</taxon>
        <taxon>Mermithidae</taxon>
        <taxon>Romanomermis</taxon>
    </lineage>
</organism>
<dbReference type="GO" id="GO:0016787">
    <property type="term" value="F:hydrolase activity"/>
    <property type="evidence" value="ECO:0007669"/>
    <property type="project" value="UniProtKB-KW"/>
</dbReference>
<dbReference type="SUPFAM" id="SSF56672">
    <property type="entry name" value="DNA/RNA polymerases"/>
    <property type="match status" value="1"/>
</dbReference>
<evidence type="ECO:0000256" key="7">
    <source>
        <dbReference type="SAM" id="SignalP"/>
    </source>
</evidence>
<evidence type="ECO:0000256" key="1">
    <source>
        <dbReference type="ARBA" id="ARBA00022679"/>
    </source>
</evidence>
<dbReference type="Pfam" id="PF17917">
    <property type="entry name" value="RT_RNaseH"/>
    <property type="match status" value="1"/>
</dbReference>
<evidence type="ECO:0000256" key="2">
    <source>
        <dbReference type="ARBA" id="ARBA00022695"/>
    </source>
</evidence>
<dbReference type="GO" id="GO:0003964">
    <property type="term" value="F:RNA-directed DNA polymerase activity"/>
    <property type="evidence" value="ECO:0007669"/>
    <property type="project" value="UniProtKB-KW"/>
</dbReference>
<dbReference type="InterPro" id="IPR041373">
    <property type="entry name" value="RT_RNaseH"/>
</dbReference>
<protein>
    <submittedName>
        <fullName evidence="10">Reverse transcriptase RNase H-like domain-containing protein</fullName>
    </submittedName>
</protein>
<keyword evidence="3" id="KW-0540">Nuclease</keyword>
<dbReference type="InterPro" id="IPR043502">
    <property type="entry name" value="DNA/RNA_pol_sf"/>
</dbReference>
<sequence length="276" mass="31784">MSCHCLQILYVLPYVYGQEVIVCTDHKPLEWLKDEKHCDSQVQRLAINLQDYAYKVEYVKVCQSLKIDVILEFFSGLASQAIFVRIMILLIFNRNMVKERIGFEDVKRTTIADVTTELSAVYKIGCHLRNNTMAVRSVSSVALVMPKPTYLLMLILTITEQVTSEETTLKVYDAYGGEADMVHYRSTVDVLCICAMTKCNESAVTVDLMLNGTRINSTKYRIGSHVTKFTVRVDEHFRLGQYKCVMAREQWTAKSFEYHLCKQSSTYFAAKLFFRH</sequence>
<keyword evidence="2" id="KW-0548">Nucleotidyltransferase</keyword>
<name>A0A915HR33_ROMCU</name>
<accession>A0A915HR33</accession>
<dbReference type="AlphaFoldDB" id="A0A915HR33"/>